<dbReference type="EMBL" id="AGCU01044177">
    <property type="status" value="NOT_ANNOTATED_CDS"/>
    <property type="molecule type" value="Genomic_DNA"/>
</dbReference>
<comment type="subcellular location">
    <subcellularLocation>
        <location evidence="1">Membrane</location>
    </subcellularLocation>
</comment>
<dbReference type="SMART" id="SM00406">
    <property type="entry name" value="IGv"/>
    <property type="match status" value="1"/>
</dbReference>
<feature type="domain" description="Ig-like" evidence="8">
    <location>
        <begin position="27"/>
        <end position="125"/>
    </location>
</feature>
<organism evidence="9 10">
    <name type="scientific">Pelodiscus sinensis</name>
    <name type="common">Chinese softshell turtle</name>
    <name type="synonym">Trionyx sinensis</name>
    <dbReference type="NCBI Taxonomy" id="13735"/>
    <lineage>
        <taxon>Eukaryota</taxon>
        <taxon>Metazoa</taxon>
        <taxon>Chordata</taxon>
        <taxon>Craniata</taxon>
        <taxon>Vertebrata</taxon>
        <taxon>Euteleostomi</taxon>
        <taxon>Archelosauria</taxon>
        <taxon>Testudinata</taxon>
        <taxon>Testudines</taxon>
        <taxon>Cryptodira</taxon>
        <taxon>Trionychia</taxon>
        <taxon>Trionychidae</taxon>
        <taxon>Pelodiscus</taxon>
    </lineage>
</organism>
<feature type="compositionally biased region" description="Low complexity" evidence="7">
    <location>
        <begin position="190"/>
        <end position="199"/>
    </location>
</feature>
<dbReference type="FunFam" id="2.60.40.10:FF:000088">
    <property type="entry name" value="Butyrophilin subfamily 1 member A1"/>
    <property type="match status" value="1"/>
</dbReference>
<dbReference type="CDD" id="cd05713">
    <property type="entry name" value="IgV_MOG_like"/>
    <property type="match status" value="1"/>
</dbReference>
<evidence type="ECO:0000256" key="7">
    <source>
        <dbReference type="SAM" id="MobiDB-lite"/>
    </source>
</evidence>
<dbReference type="InterPro" id="IPR036179">
    <property type="entry name" value="Ig-like_dom_sf"/>
</dbReference>
<keyword evidence="2" id="KW-0812">Transmembrane</keyword>
<dbReference type="Pfam" id="PF07686">
    <property type="entry name" value="V-set"/>
    <property type="match status" value="1"/>
</dbReference>
<dbReference type="InterPro" id="IPR013106">
    <property type="entry name" value="Ig_V-set"/>
</dbReference>
<dbReference type="PROSITE" id="PS50835">
    <property type="entry name" value="IG_LIKE"/>
    <property type="match status" value="2"/>
</dbReference>
<dbReference type="Proteomes" id="UP000007267">
    <property type="component" value="Unassembled WGS sequence"/>
</dbReference>
<evidence type="ECO:0000256" key="6">
    <source>
        <dbReference type="ARBA" id="ARBA00023319"/>
    </source>
</evidence>
<dbReference type="SUPFAM" id="SSF48726">
    <property type="entry name" value="Immunoglobulin"/>
    <property type="match status" value="2"/>
</dbReference>
<reference evidence="9" key="3">
    <citation type="submission" date="2025-08" db="UniProtKB">
        <authorList>
            <consortium name="Ensembl"/>
        </authorList>
    </citation>
    <scope>IDENTIFICATION</scope>
</reference>
<reference evidence="10" key="2">
    <citation type="journal article" date="2013" name="Nat. Genet.">
        <title>The draft genomes of soft-shell turtle and green sea turtle yield insights into the development and evolution of the turtle-specific body plan.</title>
        <authorList>
            <person name="Wang Z."/>
            <person name="Pascual-Anaya J."/>
            <person name="Zadissa A."/>
            <person name="Li W."/>
            <person name="Niimura Y."/>
            <person name="Huang Z."/>
            <person name="Li C."/>
            <person name="White S."/>
            <person name="Xiong Z."/>
            <person name="Fang D."/>
            <person name="Wang B."/>
            <person name="Ming Y."/>
            <person name="Chen Y."/>
            <person name="Zheng Y."/>
            <person name="Kuraku S."/>
            <person name="Pignatelli M."/>
            <person name="Herrero J."/>
            <person name="Beal K."/>
            <person name="Nozawa M."/>
            <person name="Li Q."/>
            <person name="Wang J."/>
            <person name="Zhang H."/>
            <person name="Yu L."/>
            <person name="Shigenobu S."/>
            <person name="Wang J."/>
            <person name="Liu J."/>
            <person name="Flicek P."/>
            <person name="Searle S."/>
            <person name="Wang J."/>
            <person name="Kuratani S."/>
            <person name="Yin Y."/>
            <person name="Aken B."/>
            <person name="Zhang G."/>
            <person name="Irie N."/>
        </authorList>
    </citation>
    <scope>NUCLEOTIDE SEQUENCE [LARGE SCALE GENOMIC DNA]</scope>
    <source>
        <strain evidence="10">Daiwa-1</strain>
    </source>
</reference>
<dbReference type="FunFam" id="2.60.40.10:FF:000208">
    <property type="entry name" value="Butyrophilin subfamily 1 member A1"/>
    <property type="match status" value="1"/>
</dbReference>
<dbReference type="GO" id="GO:0009897">
    <property type="term" value="C:external side of plasma membrane"/>
    <property type="evidence" value="ECO:0007669"/>
    <property type="project" value="TreeGrafter"/>
</dbReference>
<keyword evidence="6" id="KW-0393">Immunoglobulin domain</keyword>
<dbReference type="GO" id="GO:0001817">
    <property type="term" value="P:regulation of cytokine production"/>
    <property type="evidence" value="ECO:0007669"/>
    <property type="project" value="TreeGrafter"/>
</dbReference>
<evidence type="ECO:0000256" key="1">
    <source>
        <dbReference type="ARBA" id="ARBA00004370"/>
    </source>
</evidence>
<reference evidence="9" key="4">
    <citation type="submission" date="2025-09" db="UniProtKB">
        <authorList>
            <consortium name="Ensembl"/>
        </authorList>
    </citation>
    <scope>IDENTIFICATION</scope>
</reference>
<keyword evidence="4" id="KW-1133">Transmembrane helix</keyword>
<protein>
    <recommendedName>
        <fullName evidence="8">Ig-like domain-containing protein</fullName>
    </recommendedName>
</protein>
<dbReference type="GO" id="GO:0005102">
    <property type="term" value="F:signaling receptor binding"/>
    <property type="evidence" value="ECO:0007669"/>
    <property type="project" value="TreeGrafter"/>
</dbReference>
<dbReference type="PANTHER" id="PTHR24100">
    <property type="entry name" value="BUTYROPHILIN"/>
    <property type="match status" value="1"/>
</dbReference>
<dbReference type="GeneTree" id="ENSGT00940000162079"/>
<evidence type="ECO:0000256" key="2">
    <source>
        <dbReference type="ARBA" id="ARBA00022692"/>
    </source>
</evidence>
<proteinExistence type="predicted"/>
<dbReference type="Gene3D" id="2.60.40.10">
    <property type="entry name" value="Immunoglobulins"/>
    <property type="match status" value="2"/>
</dbReference>
<dbReference type="Ensembl" id="ENSPSIT00000013486.1">
    <property type="protein sequence ID" value="ENSPSIP00000013423.1"/>
    <property type="gene ID" value="ENSPSIG00000012060.1"/>
</dbReference>
<keyword evidence="5" id="KW-0472">Membrane</keyword>
<dbReference type="EMBL" id="AGCU01044176">
    <property type="status" value="NOT_ANNOTATED_CDS"/>
    <property type="molecule type" value="Genomic_DNA"/>
</dbReference>
<dbReference type="InterPro" id="IPR050504">
    <property type="entry name" value="IgSF_BTN/MOG"/>
</dbReference>
<dbReference type="OMA" id="ETHIRVS"/>
<keyword evidence="10" id="KW-1185">Reference proteome</keyword>
<dbReference type="InterPro" id="IPR003599">
    <property type="entry name" value="Ig_sub"/>
</dbReference>
<accession>K7FZG3</accession>
<reference evidence="10" key="1">
    <citation type="submission" date="2011-10" db="EMBL/GenBank/DDBJ databases">
        <authorList>
            <consortium name="Soft-shell Turtle Genome Consortium"/>
        </authorList>
    </citation>
    <scope>NUCLEOTIDE SEQUENCE [LARGE SCALE GENOMIC DNA]</scope>
    <source>
        <strain evidence="10">Daiwa-1</strain>
    </source>
</reference>
<dbReference type="InterPro" id="IPR013783">
    <property type="entry name" value="Ig-like_fold"/>
</dbReference>
<evidence type="ECO:0000259" key="8">
    <source>
        <dbReference type="PROSITE" id="PS50835"/>
    </source>
</evidence>
<name>K7FZG3_PELSI</name>
<feature type="region of interest" description="Disordered" evidence="7">
    <location>
        <begin position="179"/>
        <end position="199"/>
    </location>
</feature>
<dbReference type="SMART" id="SM00409">
    <property type="entry name" value="IG"/>
    <property type="match status" value="1"/>
</dbReference>
<dbReference type="InterPro" id="IPR007110">
    <property type="entry name" value="Ig-like_dom"/>
</dbReference>
<evidence type="ECO:0000256" key="3">
    <source>
        <dbReference type="ARBA" id="ARBA00022729"/>
    </source>
</evidence>
<dbReference type="Pfam" id="PF22705">
    <property type="entry name" value="C2-set_3"/>
    <property type="match status" value="1"/>
</dbReference>
<dbReference type="AlphaFoldDB" id="K7FZG3"/>
<evidence type="ECO:0000256" key="5">
    <source>
        <dbReference type="ARBA" id="ARBA00023136"/>
    </source>
</evidence>
<evidence type="ECO:0000313" key="10">
    <source>
        <dbReference type="Proteomes" id="UP000007267"/>
    </source>
</evidence>
<evidence type="ECO:0000256" key="4">
    <source>
        <dbReference type="ARBA" id="ARBA00022989"/>
    </source>
</evidence>
<dbReference type="InterPro" id="IPR053896">
    <property type="entry name" value="BTN3A2-like_Ig-C"/>
</dbReference>
<evidence type="ECO:0000313" key="9">
    <source>
        <dbReference type="Ensembl" id="ENSPSIP00000013423.1"/>
    </source>
</evidence>
<feature type="domain" description="Ig-like" evidence="8">
    <location>
        <begin position="151"/>
        <end position="227"/>
    </location>
</feature>
<sequence length="227" mass="25028">VSSHPFDVPGCLFPTVLVRRTGLPTFPAQFTVTGPEHPVAASLGGEAVLSCHLSPRMSAESMEVRWFRSRFSEAVHVYRDGQDQIGEQMPEYQGRTELLKDNITDGKVSLRIRDVRPSDDGQYKCLFQSKVYYKEALLELEVAAVGLGSVPDIAVEGHQDGGVRLVCRSSGWFPKPQAEWRDQQGQHLPSASESSSQEAGGLFGTEIAIVLTERSSRKVSCRVRNPL</sequence>
<keyword evidence="3" id="KW-0732">Signal</keyword>
<dbReference type="PANTHER" id="PTHR24100:SF149">
    <property type="entry name" value="BG-LIKE ANTIGEN 1-RELATED"/>
    <property type="match status" value="1"/>
</dbReference>
<dbReference type="HOGENOM" id="CLU_013137_8_4_1"/>
<dbReference type="GO" id="GO:0050852">
    <property type="term" value="P:T cell receptor signaling pathway"/>
    <property type="evidence" value="ECO:0007669"/>
    <property type="project" value="TreeGrafter"/>
</dbReference>